<keyword evidence="10 17" id="KW-0560">Oxidoreductase</keyword>
<evidence type="ECO:0000256" key="11">
    <source>
        <dbReference type="ARBA" id="ARBA00023004"/>
    </source>
</evidence>
<comment type="function">
    <text evidence="1 17">Catalyzes the conversion of epoxyqueuosine (oQ) to queuosine (Q), which is a hypermodified base found in the wobble positions of tRNA(Asp), tRNA(Asn), tRNA(His) and tRNA(Tyr).</text>
</comment>
<evidence type="ECO:0000313" key="18">
    <source>
        <dbReference type="EMBL" id="WZL76734.1"/>
    </source>
</evidence>
<evidence type="ECO:0000256" key="7">
    <source>
        <dbReference type="ARBA" id="ARBA00022694"/>
    </source>
</evidence>
<dbReference type="Proteomes" id="UP001461341">
    <property type="component" value="Chromosome"/>
</dbReference>
<accession>A0ABZ2YCK8</accession>
<keyword evidence="8 17" id="KW-0479">Metal-binding</keyword>
<keyword evidence="11 17" id="KW-0408">Iron</keyword>
<name>A0ABZ2YCK8_9BACT</name>
<keyword evidence="13 17" id="KW-1015">Disulfide bond</keyword>
<evidence type="ECO:0000256" key="13">
    <source>
        <dbReference type="ARBA" id="ARBA00023157"/>
    </source>
</evidence>
<evidence type="ECO:0000256" key="14">
    <source>
        <dbReference type="ARBA" id="ARBA00023284"/>
    </source>
</evidence>
<feature type="binding site" evidence="17">
    <location>
        <position position="87"/>
    </location>
    <ligand>
        <name>[4Fe-4S] cluster</name>
        <dbReference type="ChEBI" id="CHEBI:49883"/>
    </ligand>
</feature>
<feature type="binding site" evidence="17">
    <location>
        <position position="10"/>
    </location>
    <ligand>
        <name>[4Fe-4S] cluster</name>
        <dbReference type="ChEBI" id="CHEBI:49883"/>
    </ligand>
</feature>
<dbReference type="EMBL" id="CP121689">
    <property type="protein sequence ID" value="WZL76734.1"/>
    <property type="molecule type" value="Genomic_DNA"/>
</dbReference>
<dbReference type="InterPro" id="IPR003828">
    <property type="entry name" value="QueH"/>
</dbReference>
<dbReference type="HAMAP" id="MF_02089">
    <property type="entry name" value="QueH"/>
    <property type="match status" value="1"/>
</dbReference>
<evidence type="ECO:0000256" key="2">
    <source>
        <dbReference type="ARBA" id="ARBA00004691"/>
    </source>
</evidence>
<keyword evidence="14 17" id="KW-0676">Redox-active center</keyword>
<organism evidence="18 19">
    <name type="scientific">Thermatribacter velox</name>
    <dbReference type="NCBI Taxonomy" id="3039681"/>
    <lineage>
        <taxon>Bacteria</taxon>
        <taxon>Pseudomonadati</taxon>
        <taxon>Atribacterota</taxon>
        <taxon>Atribacteria</taxon>
        <taxon>Atribacterales</taxon>
        <taxon>Thermatribacteraceae</taxon>
        <taxon>Thermatribacter</taxon>
    </lineage>
</organism>
<comment type="pathway">
    <text evidence="2 17">tRNA modification; tRNA-queuosine biosynthesis.</text>
</comment>
<feature type="disulfide bond" description="Redox-active" evidence="17">
    <location>
        <begin position="164"/>
        <end position="166"/>
    </location>
</feature>
<evidence type="ECO:0000256" key="4">
    <source>
        <dbReference type="ARBA" id="ARBA00012622"/>
    </source>
</evidence>
<keyword evidence="6 17" id="KW-0004">4Fe-4S</keyword>
<keyword evidence="9 17" id="KW-0671">Queuosine biosynthesis</keyword>
<evidence type="ECO:0000256" key="15">
    <source>
        <dbReference type="ARBA" id="ARBA00031446"/>
    </source>
</evidence>
<evidence type="ECO:0000256" key="8">
    <source>
        <dbReference type="ARBA" id="ARBA00022723"/>
    </source>
</evidence>
<evidence type="ECO:0000256" key="10">
    <source>
        <dbReference type="ARBA" id="ARBA00023002"/>
    </source>
</evidence>
<evidence type="ECO:0000256" key="6">
    <source>
        <dbReference type="ARBA" id="ARBA00022485"/>
    </source>
</evidence>
<keyword evidence="19" id="KW-1185">Reference proteome</keyword>
<evidence type="ECO:0000256" key="9">
    <source>
        <dbReference type="ARBA" id="ARBA00022785"/>
    </source>
</evidence>
<dbReference type="PANTHER" id="PTHR36701:SF1">
    <property type="entry name" value="EPOXYQUEUOSINE REDUCTASE QUEH"/>
    <property type="match status" value="1"/>
</dbReference>
<dbReference type="Pfam" id="PF02677">
    <property type="entry name" value="QueH"/>
    <property type="match status" value="1"/>
</dbReference>
<evidence type="ECO:0000256" key="12">
    <source>
        <dbReference type="ARBA" id="ARBA00023014"/>
    </source>
</evidence>
<dbReference type="PANTHER" id="PTHR36701">
    <property type="entry name" value="EPOXYQUEUOSINE REDUCTASE QUEH"/>
    <property type="match status" value="1"/>
</dbReference>
<comment type="catalytic activity">
    <reaction evidence="16 17">
        <text>epoxyqueuosine(34) in tRNA + AH2 = queuosine(34) in tRNA + A + H2O</text>
        <dbReference type="Rhea" id="RHEA:32159"/>
        <dbReference type="Rhea" id="RHEA-COMP:18571"/>
        <dbReference type="Rhea" id="RHEA-COMP:18582"/>
        <dbReference type="ChEBI" id="CHEBI:13193"/>
        <dbReference type="ChEBI" id="CHEBI:15377"/>
        <dbReference type="ChEBI" id="CHEBI:17499"/>
        <dbReference type="ChEBI" id="CHEBI:194431"/>
        <dbReference type="ChEBI" id="CHEBI:194443"/>
        <dbReference type="EC" id="1.17.99.6"/>
    </reaction>
</comment>
<gene>
    <name evidence="17" type="primary">queH</name>
    <name evidence="18" type="ORF">QBE54_03100</name>
</gene>
<feature type="binding site" evidence="17">
    <location>
        <position position="84"/>
    </location>
    <ligand>
        <name>[4Fe-4S] cluster</name>
        <dbReference type="ChEBI" id="CHEBI:49883"/>
    </ligand>
</feature>
<evidence type="ECO:0000313" key="19">
    <source>
        <dbReference type="Proteomes" id="UP001461341"/>
    </source>
</evidence>
<reference evidence="18 19" key="1">
    <citation type="submission" date="2023-03" db="EMBL/GenBank/DDBJ databases">
        <title>Novel Species.</title>
        <authorList>
            <person name="Ma S."/>
        </authorList>
    </citation>
    <scope>NUCLEOTIDE SEQUENCE [LARGE SCALE GENOMIC DNA]</scope>
    <source>
        <strain evidence="18 19">B11</strain>
    </source>
</reference>
<proteinExistence type="inferred from homology"/>
<comment type="similarity">
    <text evidence="3 17">Belongs to the QueH family.</text>
</comment>
<evidence type="ECO:0000256" key="3">
    <source>
        <dbReference type="ARBA" id="ARBA00008207"/>
    </source>
</evidence>
<protein>
    <recommendedName>
        <fullName evidence="5 17">Epoxyqueuosine reductase QueH</fullName>
        <ecNumber evidence="4 17">1.17.99.6</ecNumber>
    </recommendedName>
    <alternativeName>
        <fullName evidence="15 17">Queuosine biosynthesis protein QueH</fullName>
    </alternativeName>
</protein>
<evidence type="ECO:0000256" key="17">
    <source>
        <dbReference type="HAMAP-Rule" id="MF_02089"/>
    </source>
</evidence>
<sequence>MDNTVLLHTCCGPCATHVANALMKEGFEVVLFFYNPNIHPFDEYVKRYESFVEYARYKGLKVETPFAYNPLEFFEWIKEPEERCVRCYEMRLSRTARWAREQGYPFFTTTLTISPYQDLENIFKVGEKVEKRERVVFLKKNFRSGFTESVKISRELGLYRQNYCGCIFSKWEGVKRRIWKSLTGPSSS</sequence>
<evidence type="ECO:0000256" key="1">
    <source>
        <dbReference type="ARBA" id="ARBA00002268"/>
    </source>
</evidence>
<feature type="binding site" evidence="17">
    <location>
        <position position="11"/>
    </location>
    <ligand>
        <name>[4Fe-4S] cluster</name>
        <dbReference type="ChEBI" id="CHEBI:49883"/>
    </ligand>
</feature>
<evidence type="ECO:0000256" key="16">
    <source>
        <dbReference type="ARBA" id="ARBA00047415"/>
    </source>
</evidence>
<dbReference type="RefSeq" id="WP_369018898.1">
    <property type="nucleotide sequence ID" value="NZ_CP121689.1"/>
</dbReference>
<evidence type="ECO:0000256" key="5">
    <source>
        <dbReference type="ARBA" id="ARBA00016895"/>
    </source>
</evidence>
<keyword evidence="7 17" id="KW-0819">tRNA processing</keyword>
<dbReference type="EC" id="1.17.99.6" evidence="4 17"/>
<keyword evidence="12 17" id="KW-0411">Iron-sulfur</keyword>